<comment type="caution">
    <text evidence="1">The sequence shown here is derived from an EMBL/GenBank/DDBJ whole genome shotgun (WGS) entry which is preliminary data.</text>
</comment>
<dbReference type="Gene3D" id="3.80.10.10">
    <property type="entry name" value="Ribonuclease Inhibitor"/>
    <property type="match status" value="1"/>
</dbReference>
<dbReference type="InterPro" id="IPR032675">
    <property type="entry name" value="LRR_dom_sf"/>
</dbReference>
<dbReference type="Proteomes" id="UP000298061">
    <property type="component" value="Unassembled WGS sequence"/>
</dbReference>
<sequence length="255" mass="29258">MIRQLNYMPYLRSLRADFYARDIEISDTVKKMNFASLQEIELTQGELVTFTSFLDMLLDGLNIEKINMEHMECEPSLAINRLVGAVCRVCSPEALKSFNLGTDGLSKYEHSPDFITNNATLSPLFKFRHMEFFSVSLGDPDWDDRLLGDIANAWPNLRRLALRKHGRKPSKLTFRGLASLAKGCPRLEDLFLSLAPWNADIDRTILRSWNGPTRSSPLHMVLRYPLMNLETQAESHLRHVFPNLSQLDVKHVDDH</sequence>
<proteinExistence type="predicted"/>
<accession>A0A4Y9ZXL9</accession>
<dbReference type="AlphaFoldDB" id="A0A4Y9ZXL9"/>
<protein>
    <recommendedName>
        <fullName evidence="3">F-box domain-containing protein</fullName>
    </recommendedName>
</protein>
<organism evidence="1 2">
    <name type="scientific">Hericium alpestre</name>
    <dbReference type="NCBI Taxonomy" id="135208"/>
    <lineage>
        <taxon>Eukaryota</taxon>
        <taxon>Fungi</taxon>
        <taxon>Dikarya</taxon>
        <taxon>Basidiomycota</taxon>
        <taxon>Agaricomycotina</taxon>
        <taxon>Agaricomycetes</taxon>
        <taxon>Russulales</taxon>
        <taxon>Hericiaceae</taxon>
        <taxon>Hericium</taxon>
    </lineage>
</organism>
<gene>
    <name evidence="1" type="ORF">EWM64_g5351</name>
</gene>
<reference evidence="1 2" key="1">
    <citation type="submission" date="2019-02" db="EMBL/GenBank/DDBJ databases">
        <title>Genome sequencing of the rare red list fungi Hericium alpestre (H. flagellum).</title>
        <authorList>
            <person name="Buettner E."/>
            <person name="Kellner H."/>
        </authorList>
    </citation>
    <scope>NUCLEOTIDE SEQUENCE [LARGE SCALE GENOMIC DNA]</scope>
    <source>
        <strain evidence="1 2">DSM 108284</strain>
    </source>
</reference>
<keyword evidence="2" id="KW-1185">Reference proteome</keyword>
<evidence type="ECO:0000313" key="2">
    <source>
        <dbReference type="Proteomes" id="UP000298061"/>
    </source>
</evidence>
<evidence type="ECO:0008006" key="3">
    <source>
        <dbReference type="Google" id="ProtNLM"/>
    </source>
</evidence>
<dbReference type="EMBL" id="SFCI01000638">
    <property type="protein sequence ID" value="TFY78661.1"/>
    <property type="molecule type" value="Genomic_DNA"/>
</dbReference>
<dbReference type="OrthoDB" id="3054858at2759"/>
<evidence type="ECO:0000313" key="1">
    <source>
        <dbReference type="EMBL" id="TFY78661.1"/>
    </source>
</evidence>
<name>A0A4Y9ZXL9_9AGAM</name>